<evidence type="ECO:0000313" key="2">
    <source>
        <dbReference type="Proteomes" id="UP000324897"/>
    </source>
</evidence>
<name>A0A5J9US83_9POAL</name>
<protein>
    <recommendedName>
        <fullName evidence="3">FBD domain-containing protein</fullName>
    </recommendedName>
</protein>
<evidence type="ECO:0000313" key="1">
    <source>
        <dbReference type="EMBL" id="TVU26395.1"/>
    </source>
</evidence>
<dbReference type="EMBL" id="RWGY01000013">
    <property type="protein sequence ID" value="TVU26395.1"/>
    <property type="molecule type" value="Genomic_DNA"/>
</dbReference>
<dbReference type="InterPro" id="IPR032675">
    <property type="entry name" value="LRR_dom_sf"/>
</dbReference>
<gene>
    <name evidence="1" type="ORF">EJB05_28940</name>
</gene>
<reference evidence="1 2" key="1">
    <citation type="journal article" date="2019" name="Sci. Rep.">
        <title>A high-quality genome of Eragrostis curvula grass provides insights into Poaceae evolution and supports new strategies to enhance forage quality.</title>
        <authorList>
            <person name="Carballo J."/>
            <person name="Santos B.A.C.M."/>
            <person name="Zappacosta D."/>
            <person name="Garbus I."/>
            <person name="Selva J.P."/>
            <person name="Gallo C.A."/>
            <person name="Diaz A."/>
            <person name="Albertini E."/>
            <person name="Caccamo M."/>
            <person name="Echenique V."/>
        </authorList>
    </citation>
    <scope>NUCLEOTIDE SEQUENCE [LARGE SCALE GENOMIC DNA]</scope>
    <source>
        <strain evidence="2">cv. Victoria</strain>
        <tissue evidence="1">Leaf</tissue>
    </source>
</reference>
<dbReference type="InterPro" id="IPR053197">
    <property type="entry name" value="F-box_SCFL_complex_component"/>
</dbReference>
<evidence type="ECO:0008006" key="3">
    <source>
        <dbReference type="Google" id="ProtNLM"/>
    </source>
</evidence>
<feature type="non-terminal residue" evidence="1">
    <location>
        <position position="1"/>
    </location>
</feature>
<dbReference type="PANTHER" id="PTHR34223">
    <property type="entry name" value="OS11G0201299 PROTEIN"/>
    <property type="match status" value="1"/>
</dbReference>
<keyword evidence="2" id="KW-1185">Reference proteome</keyword>
<dbReference type="SUPFAM" id="SSF52047">
    <property type="entry name" value="RNI-like"/>
    <property type="match status" value="1"/>
</dbReference>
<proteinExistence type="predicted"/>
<dbReference type="AlphaFoldDB" id="A0A5J9US83"/>
<dbReference type="Proteomes" id="UP000324897">
    <property type="component" value="Chromosome 2"/>
</dbReference>
<accession>A0A5J9US83</accession>
<dbReference type="Gramene" id="TVU26395">
    <property type="protein sequence ID" value="TVU26395"/>
    <property type="gene ID" value="EJB05_28940"/>
</dbReference>
<dbReference type="OrthoDB" id="663901at2759"/>
<sequence>MPSLESAIVSLNYGGVDYYPCDEDPHDGTSCGLLNGLSQATHLQLLSYPDVFIFSRDVKRCPKFTNLKTLVLSDWCFAGDLNALICFLQHSPNLEKLTLQLSVLPECSMERGSYNLLEPLVASHHLKVVVIKCEEVDGKVHKILKTLSAYGIPLEHINIQQTNRSSGSGCV</sequence>
<dbReference type="PANTHER" id="PTHR34223:SF22">
    <property type="entry name" value="OS11G0208300 PROTEIN"/>
    <property type="match status" value="1"/>
</dbReference>
<comment type="caution">
    <text evidence="1">The sequence shown here is derived from an EMBL/GenBank/DDBJ whole genome shotgun (WGS) entry which is preliminary data.</text>
</comment>
<dbReference type="Gene3D" id="3.80.10.10">
    <property type="entry name" value="Ribonuclease Inhibitor"/>
    <property type="match status" value="1"/>
</dbReference>
<organism evidence="1 2">
    <name type="scientific">Eragrostis curvula</name>
    <name type="common">weeping love grass</name>
    <dbReference type="NCBI Taxonomy" id="38414"/>
    <lineage>
        <taxon>Eukaryota</taxon>
        <taxon>Viridiplantae</taxon>
        <taxon>Streptophyta</taxon>
        <taxon>Embryophyta</taxon>
        <taxon>Tracheophyta</taxon>
        <taxon>Spermatophyta</taxon>
        <taxon>Magnoliopsida</taxon>
        <taxon>Liliopsida</taxon>
        <taxon>Poales</taxon>
        <taxon>Poaceae</taxon>
        <taxon>PACMAD clade</taxon>
        <taxon>Chloridoideae</taxon>
        <taxon>Eragrostideae</taxon>
        <taxon>Eragrostidinae</taxon>
        <taxon>Eragrostis</taxon>
    </lineage>
</organism>